<comment type="caution">
    <text evidence="3">The sequence shown here is derived from an EMBL/GenBank/DDBJ whole genome shotgun (WGS) entry which is preliminary data.</text>
</comment>
<keyword evidence="2" id="KW-1133">Transmembrane helix</keyword>
<protein>
    <submittedName>
        <fullName evidence="3">Uncharacterized protein</fullName>
    </submittedName>
</protein>
<feature type="compositionally biased region" description="Polar residues" evidence="1">
    <location>
        <begin position="1"/>
        <end position="22"/>
    </location>
</feature>
<evidence type="ECO:0000256" key="1">
    <source>
        <dbReference type="SAM" id="MobiDB-lite"/>
    </source>
</evidence>
<sequence>MHKQMSSGTVSSGTFNGRSPPQNHFGCHNSGRKALRSLQTRERGIRSRRVAVYTCPSNGNLVRYLAWIGIKLPLLVLVAISALRLATGLTSQLGRVGDGA</sequence>
<reference evidence="3" key="1">
    <citation type="submission" date="2021-03" db="EMBL/GenBank/DDBJ databases">
        <title>Evolutionary innovations through gain and loss of genes in the ectomycorrhizal Boletales.</title>
        <authorList>
            <person name="Wu G."/>
            <person name="Miyauchi S."/>
            <person name="Morin E."/>
            <person name="Yang Z.-L."/>
            <person name="Xu J."/>
            <person name="Martin F.M."/>
        </authorList>
    </citation>
    <scope>NUCLEOTIDE SEQUENCE</scope>
    <source>
        <strain evidence="3">BR01</strain>
    </source>
</reference>
<evidence type="ECO:0000313" key="4">
    <source>
        <dbReference type="Proteomes" id="UP000683000"/>
    </source>
</evidence>
<keyword evidence="2" id="KW-0472">Membrane</keyword>
<dbReference type="EMBL" id="JAGFBS010000010">
    <property type="protein sequence ID" value="KAG6376967.1"/>
    <property type="molecule type" value="Genomic_DNA"/>
</dbReference>
<dbReference type="AlphaFoldDB" id="A0A8I2YTA1"/>
<keyword evidence="4" id="KW-1185">Reference proteome</keyword>
<accession>A0A8I2YTA1</accession>
<feature type="region of interest" description="Disordered" evidence="1">
    <location>
        <begin position="1"/>
        <end position="41"/>
    </location>
</feature>
<dbReference type="Proteomes" id="UP000683000">
    <property type="component" value="Unassembled WGS sequence"/>
</dbReference>
<organism evidence="3 4">
    <name type="scientific">Boletus reticuloceps</name>
    <dbReference type="NCBI Taxonomy" id="495285"/>
    <lineage>
        <taxon>Eukaryota</taxon>
        <taxon>Fungi</taxon>
        <taxon>Dikarya</taxon>
        <taxon>Basidiomycota</taxon>
        <taxon>Agaricomycotina</taxon>
        <taxon>Agaricomycetes</taxon>
        <taxon>Agaricomycetidae</taxon>
        <taxon>Boletales</taxon>
        <taxon>Boletineae</taxon>
        <taxon>Boletaceae</taxon>
        <taxon>Boletoideae</taxon>
        <taxon>Boletus</taxon>
    </lineage>
</organism>
<evidence type="ECO:0000313" key="3">
    <source>
        <dbReference type="EMBL" id="KAG6376967.1"/>
    </source>
</evidence>
<keyword evidence="2" id="KW-0812">Transmembrane</keyword>
<proteinExistence type="predicted"/>
<feature type="transmembrane region" description="Helical" evidence="2">
    <location>
        <begin position="64"/>
        <end position="86"/>
    </location>
</feature>
<evidence type="ECO:0000256" key="2">
    <source>
        <dbReference type="SAM" id="Phobius"/>
    </source>
</evidence>
<name>A0A8I2YTA1_9AGAM</name>
<gene>
    <name evidence="3" type="ORF">JVT61DRAFT_1007</name>
</gene>